<reference evidence="1 2" key="1">
    <citation type="submission" date="2023-10" db="EMBL/GenBank/DDBJ databases">
        <title>Development of a sustainable strategy for remediation of hydrocarbon-contaminated territories based on the waste exchange concept.</title>
        <authorList>
            <person name="Krivoruchko A."/>
        </authorList>
    </citation>
    <scope>NUCLEOTIDE SEQUENCE [LARGE SCALE GENOMIC DNA]</scope>
    <source>
        <strain evidence="1 2">IEGM 1203</strain>
    </source>
</reference>
<organism evidence="1 2">
    <name type="scientific">Rhodococcus globerulus</name>
    <dbReference type="NCBI Taxonomy" id="33008"/>
    <lineage>
        <taxon>Bacteria</taxon>
        <taxon>Bacillati</taxon>
        <taxon>Actinomycetota</taxon>
        <taxon>Actinomycetes</taxon>
        <taxon>Mycobacteriales</taxon>
        <taxon>Nocardiaceae</taxon>
        <taxon>Rhodococcus</taxon>
    </lineage>
</organism>
<proteinExistence type="predicted"/>
<evidence type="ECO:0000313" key="1">
    <source>
        <dbReference type="EMBL" id="MDV6271253.1"/>
    </source>
</evidence>
<keyword evidence="2" id="KW-1185">Reference proteome</keyword>
<protein>
    <submittedName>
        <fullName evidence="1">Uncharacterized protein</fullName>
    </submittedName>
</protein>
<accession>A0ABU4C4X8</accession>
<comment type="caution">
    <text evidence="1">The sequence shown here is derived from an EMBL/GenBank/DDBJ whole genome shotgun (WGS) entry which is preliminary data.</text>
</comment>
<name>A0ABU4C4X8_RHOGO</name>
<dbReference type="Proteomes" id="UP001185927">
    <property type="component" value="Unassembled WGS sequence"/>
</dbReference>
<sequence length="72" mass="7946">MLPLVVTVIDEDALTSAGIDVEWEGHKPRIGGPLPMDNDTVVAELRFEREDGSWPVPDLTQYSIRRSAPATN</sequence>
<evidence type="ECO:0000313" key="2">
    <source>
        <dbReference type="Proteomes" id="UP001185927"/>
    </source>
</evidence>
<dbReference type="RefSeq" id="WP_317545722.1">
    <property type="nucleotide sequence ID" value="NZ_JAWLKB010000036.1"/>
</dbReference>
<gene>
    <name evidence="1" type="ORF">R3Q16_32055</name>
</gene>
<dbReference type="EMBL" id="JAWLKB010000036">
    <property type="protein sequence ID" value="MDV6271253.1"/>
    <property type="molecule type" value="Genomic_DNA"/>
</dbReference>